<feature type="non-terminal residue" evidence="2">
    <location>
        <position position="1"/>
    </location>
</feature>
<sequence length="255" mass="27938">PGGATITGPGATRATKGPEGATTTTTGATSLKAPKLLKVPPPPVPPVSKSQRCHHRCHQPQRSRPRSSSRCHHHHQPRRSRARLHVHGEGVVGGGHVEVHHAEGDVQGDADVHVGELGLHGEGHGAARRQRPALRRREAVALRRRHCCPPTGWPWKESRHLEHCGDTESVIEVIGVELGAPWWCQNLEEPGGFHPHNFWHLEHCGDTESVSIRVSEVIGVIGVELGAPWWCQNLEEPGGFHPHEKFGHLEHTKSV</sequence>
<comment type="caution">
    <text evidence="2">The sequence shown here is derived from an EMBL/GenBank/DDBJ whole genome shotgun (WGS) entry which is preliminary data.</text>
</comment>
<organism evidence="2 3">
    <name type="scientific">Chloebia gouldiae</name>
    <name type="common">Gouldian finch</name>
    <name type="synonym">Erythrura gouldiae</name>
    <dbReference type="NCBI Taxonomy" id="44316"/>
    <lineage>
        <taxon>Eukaryota</taxon>
        <taxon>Metazoa</taxon>
        <taxon>Chordata</taxon>
        <taxon>Craniata</taxon>
        <taxon>Vertebrata</taxon>
        <taxon>Euteleostomi</taxon>
        <taxon>Archelosauria</taxon>
        <taxon>Archosauria</taxon>
        <taxon>Dinosauria</taxon>
        <taxon>Saurischia</taxon>
        <taxon>Theropoda</taxon>
        <taxon>Coelurosauria</taxon>
        <taxon>Aves</taxon>
        <taxon>Neognathae</taxon>
        <taxon>Neoaves</taxon>
        <taxon>Telluraves</taxon>
        <taxon>Australaves</taxon>
        <taxon>Passeriformes</taxon>
        <taxon>Passeroidea</taxon>
        <taxon>Passeridae</taxon>
        <taxon>Chloebia</taxon>
    </lineage>
</organism>
<protein>
    <submittedName>
        <fullName evidence="2">Uncharacterized protein</fullName>
    </submittedName>
</protein>
<feature type="compositionally biased region" description="Basic residues" evidence="1">
    <location>
        <begin position="51"/>
        <end position="82"/>
    </location>
</feature>
<evidence type="ECO:0000313" key="2">
    <source>
        <dbReference type="EMBL" id="RLV61829.1"/>
    </source>
</evidence>
<feature type="region of interest" description="Disordered" evidence="1">
    <location>
        <begin position="1"/>
        <end position="82"/>
    </location>
</feature>
<dbReference type="EMBL" id="QUSF01016443">
    <property type="protein sequence ID" value="RLV61829.1"/>
    <property type="molecule type" value="Genomic_DNA"/>
</dbReference>
<dbReference type="AlphaFoldDB" id="A0A3L8Q3N7"/>
<proteinExistence type="predicted"/>
<accession>A0A3L8Q3N7</accession>
<evidence type="ECO:0000313" key="3">
    <source>
        <dbReference type="Proteomes" id="UP000276834"/>
    </source>
</evidence>
<evidence type="ECO:0000256" key="1">
    <source>
        <dbReference type="SAM" id="MobiDB-lite"/>
    </source>
</evidence>
<keyword evidence="3" id="KW-1185">Reference proteome</keyword>
<feature type="compositionally biased region" description="Low complexity" evidence="1">
    <location>
        <begin position="1"/>
        <end position="38"/>
    </location>
</feature>
<feature type="non-terminal residue" evidence="2">
    <location>
        <position position="255"/>
    </location>
</feature>
<name>A0A3L8Q3N7_CHLGU</name>
<reference evidence="2 3" key="1">
    <citation type="journal article" date="2018" name="Proc. R. Soc. B">
        <title>A non-coding region near Follistatin controls head colour polymorphism in the Gouldian finch.</title>
        <authorList>
            <person name="Toomey M.B."/>
            <person name="Marques C.I."/>
            <person name="Andrade P."/>
            <person name="Araujo P.M."/>
            <person name="Sabatino S."/>
            <person name="Gazda M.A."/>
            <person name="Afonso S."/>
            <person name="Lopes R.J."/>
            <person name="Corbo J.C."/>
            <person name="Carneiro M."/>
        </authorList>
    </citation>
    <scope>NUCLEOTIDE SEQUENCE [LARGE SCALE GENOMIC DNA]</scope>
    <source>
        <strain evidence="2">Red01</strain>
        <tissue evidence="2">Muscle</tissue>
    </source>
</reference>
<gene>
    <name evidence="2" type="ORF">DV515_00019992</name>
</gene>
<dbReference type="Proteomes" id="UP000276834">
    <property type="component" value="Unassembled WGS sequence"/>
</dbReference>